<feature type="domain" description="Nitrite/Sulfite reductase ferredoxin-like" evidence="16">
    <location>
        <begin position="98"/>
        <end position="160"/>
    </location>
</feature>
<dbReference type="Gene3D" id="3.90.480.20">
    <property type="match status" value="1"/>
</dbReference>
<evidence type="ECO:0000256" key="10">
    <source>
        <dbReference type="ARBA" id="ARBA00023002"/>
    </source>
</evidence>
<dbReference type="InterPro" id="IPR006067">
    <property type="entry name" value="NO2/SO3_Rdtase_4Fe4S_dom"/>
</dbReference>
<comment type="similarity">
    <text evidence="4">Belongs to the nitrite and sulfite reductase 4Fe-4S domain family.</text>
</comment>
<keyword evidence="10 17" id="KW-0560">Oxidoreductase</keyword>
<dbReference type="OrthoDB" id="3189055at2"/>
<feature type="region of interest" description="Disordered" evidence="14">
    <location>
        <begin position="1"/>
        <end position="32"/>
    </location>
</feature>
<dbReference type="EC" id="1.8.7.1" evidence="5"/>
<dbReference type="InterPro" id="IPR006066">
    <property type="entry name" value="NO2/SO3_Rdtase_FeS/sirohaem_BS"/>
</dbReference>
<evidence type="ECO:0000256" key="1">
    <source>
        <dbReference type="ARBA" id="ARBA00001929"/>
    </source>
</evidence>
<evidence type="ECO:0000256" key="6">
    <source>
        <dbReference type="ARBA" id="ARBA00022485"/>
    </source>
</evidence>
<dbReference type="EMBL" id="LKEV01000004">
    <property type="protein sequence ID" value="KQB86090.1"/>
    <property type="molecule type" value="Genomic_DNA"/>
</dbReference>
<evidence type="ECO:0000256" key="7">
    <source>
        <dbReference type="ARBA" id="ARBA00022617"/>
    </source>
</evidence>
<dbReference type="Pfam" id="PF01077">
    <property type="entry name" value="NIR_SIR"/>
    <property type="match status" value="2"/>
</dbReference>
<keyword evidence="8" id="KW-0479">Metal-binding</keyword>
<name>A0A0N8W097_9CORY</name>
<dbReference type="RefSeq" id="WP_055178069.1">
    <property type="nucleotide sequence ID" value="NZ_JAUSQY010000001.1"/>
</dbReference>
<proteinExistence type="inferred from homology"/>
<keyword evidence="18" id="KW-1185">Reference proteome</keyword>
<keyword evidence="9" id="KW-0883">Thioether bond</keyword>
<dbReference type="PANTHER" id="PTHR32439">
    <property type="entry name" value="FERREDOXIN--NITRITE REDUCTASE, CHLOROPLASTIC"/>
    <property type="match status" value="1"/>
</dbReference>
<evidence type="ECO:0000256" key="4">
    <source>
        <dbReference type="ARBA" id="ARBA00010429"/>
    </source>
</evidence>
<evidence type="ECO:0000256" key="11">
    <source>
        <dbReference type="ARBA" id="ARBA00023004"/>
    </source>
</evidence>
<dbReference type="InterPro" id="IPR051329">
    <property type="entry name" value="NIR_SIR_4Fe-4S"/>
</dbReference>
<dbReference type="PRINTS" id="PR00397">
    <property type="entry name" value="SIROHAEM"/>
</dbReference>
<comment type="function">
    <text evidence="3">Catalyzes the reduction of sulfite to sulfide, a step in the biosynthesis of sulfur-containing amino acids and cofactors.</text>
</comment>
<evidence type="ECO:0000256" key="9">
    <source>
        <dbReference type="ARBA" id="ARBA00022784"/>
    </source>
</evidence>
<comment type="catalytic activity">
    <reaction evidence="13">
        <text>hydrogen sulfide + 6 oxidized [2Fe-2S]-[ferredoxin] + 3 H2O = sulfite + 6 reduced [2Fe-2S]-[ferredoxin] + 7 H(+)</text>
        <dbReference type="Rhea" id="RHEA:23132"/>
        <dbReference type="Rhea" id="RHEA-COMP:10000"/>
        <dbReference type="Rhea" id="RHEA-COMP:10001"/>
        <dbReference type="ChEBI" id="CHEBI:15377"/>
        <dbReference type="ChEBI" id="CHEBI:15378"/>
        <dbReference type="ChEBI" id="CHEBI:17359"/>
        <dbReference type="ChEBI" id="CHEBI:29919"/>
        <dbReference type="ChEBI" id="CHEBI:33737"/>
        <dbReference type="ChEBI" id="CHEBI:33738"/>
        <dbReference type="EC" id="1.8.7.1"/>
    </reaction>
</comment>
<protein>
    <recommendedName>
        <fullName evidence="5">assimilatory sulfite reductase (ferredoxin)</fullName>
        <ecNumber evidence="5">1.8.7.1</ecNumber>
    </recommendedName>
</protein>
<dbReference type="InterPro" id="IPR045854">
    <property type="entry name" value="NO2/SO3_Rdtase_4Fe4S_sf"/>
</dbReference>
<feature type="compositionally biased region" description="Basic and acidic residues" evidence="14">
    <location>
        <begin position="16"/>
        <end position="32"/>
    </location>
</feature>
<evidence type="ECO:0000256" key="3">
    <source>
        <dbReference type="ARBA" id="ARBA00003247"/>
    </source>
</evidence>
<evidence type="ECO:0000256" key="12">
    <source>
        <dbReference type="ARBA" id="ARBA00023014"/>
    </source>
</evidence>
<dbReference type="GO" id="GO:0046872">
    <property type="term" value="F:metal ion binding"/>
    <property type="evidence" value="ECO:0007669"/>
    <property type="project" value="UniProtKB-KW"/>
</dbReference>
<dbReference type="FunFam" id="3.30.413.10:FF:000009">
    <property type="entry name" value="Sulfite reductase [ferredoxin]"/>
    <property type="match status" value="1"/>
</dbReference>
<dbReference type="SUPFAM" id="SSF55124">
    <property type="entry name" value="Nitrite/Sulfite reductase N-terminal domain-like"/>
    <property type="match status" value="2"/>
</dbReference>
<keyword evidence="7" id="KW-0349">Heme</keyword>
<evidence type="ECO:0000256" key="2">
    <source>
        <dbReference type="ARBA" id="ARBA00001966"/>
    </source>
</evidence>
<comment type="cofactor">
    <cofactor evidence="2">
        <name>[4Fe-4S] cluster</name>
        <dbReference type="ChEBI" id="CHEBI:49883"/>
    </cofactor>
</comment>
<dbReference type="AlphaFoldDB" id="A0A0N8W097"/>
<dbReference type="Pfam" id="PF03460">
    <property type="entry name" value="NIR_SIR_ferr"/>
    <property type="match status" value="2"/>
</dbReference>
<dbReference type="Proteomes" id="UP000050488">
    <property type="component" value="Unassembled WGS sequence"/>
</dbReference>
<dbReference type="STRING" id="1544413.Clow_01443"/>
<organism evidence="17 18">
    <name type="scientific">Corynebacterium lowii</name>
    <dbReference type="NCBI Taxonomy" id="1544413"/>
    <lineage>
        <taxon>Bacteria</taxon>
        <taxon>Bacillati</taxon>
        <taxon>Actinomycetota</taxon>
        <taxon>Actinomycetes</taxon>
        <taxon>Mycobacteriales</taxon>
        <taxon>Corynebacteriaceae</taxon>
        <taxon>Corynebacterium</taxon>
    </lineage>
</organism>
<feature type="domain" description="Nitrite/sulphite reductase 4Fe-4S" evidence="15">
    <location>
        <begin position="169"/>
        <end position="321"/>
    </location>
</feature>
<feature type="domain" description="Nitrite/sulphite reductase 4Fe-4S" evidence="15">
    <location>
        <begin position="420"/>
        <end position="557"/>
    </location>
</feature>
<reference evidence="17 18" key="1">
    <citation type="submission" date="2015-10" db="EMBL/GenBank/DDBJ databases">
        <title>Corynebacteirum lowii and Corynebacterium oculi species nova, derived from human clinical disease and and emended description of Corynebacterium mastiditis.</title>
        <authorList>
            <person name="Bernard K."/>
            <person name="Pacheco A.L."/>
            <person name="Mcdougall C."/>
            <person name="Burtx T."/>
            <person name="Weibe D."/>
            <person name="Tyler S."/>
            <person name="Olson A.B."/>
            <person name="Cnockaert M."/>
            <person name="Eguchi H."/>
            <person name="Kuwahara T."/>
            <person name="Nakayama-Imaohji H."/>
            <person name="Boudewijins M."/>
            <person name="Van Hoecke F."/>
            <person name="Bernier A.-M."/>
            <person name="Vandamme P."/>
        </authorList>
    </citation>
    <scope>NUCLEOTIDE SEQUENCE [LARGE SCALE GENOMIC DNA]</scope>
    <source>
        <strain evidence="17 18">NML 130206</strain>
    </source>
</reference>
<dbReference type="FunFam" id="3.30.413.10:FF:000013">
    <property type="entry name" value="Sulfite reductase [ferredoxin]"/>
    <property type="match status" value="1"/>
</dbReference>
<evidence type="ECO:0000256" key="8">
    <source>
        <dbReference type="ARBA" id="ARBA00022723"/>
    </source>
</evidence>
<dbReference type="SUPFAM" id="SSF56014">
    <property type="entry name" value="Nitrite and sulphite reductase 4Fe-4S domain-like"/>
    <property type="match status" value="2"/>
</dbReference>
<keyword evidence="12" id="KW-0411">Iron-sulfur</keyword>
<keyword evidence="6" id="KW-0004">4Fe-4S</keyword>
<dbReference type="Gene3D" id="3.30.413.10">
    <property type="entry name" value="Sulfite Reductase Hemoprotein, domain 1"/>
    <property type="match status" value="2"/>
</dbReference>
<evidence type="ECO:0000256" key="14">
    <source>
        <dbReference type="SAM" id="MobiDB-lite"/>
    </source>
</evidence>
<keyword evidence="11" id="KW-0408">Iron</keyword>
<comment type="cofactor">
    <cofactor evidence="1">
        <name>siroheme</name>
        <dbReference type="ChEBI" id="CHEBI:60052"/>
    </cofactor>
</comment>
<dbReference type="GO" id="GO:0020037">
    <property type="term" value="F:heme binding"/>
    <property type="evidence" value="ECO:0007669"/>
    <property type="project" value="InterPro"/>
</dbReference>
<evidence type="ECO:0000256" key="13">
    <source>
        <dbReference type="ARBA" id="ARBA00049518"/>
    </source>
</evidence>
<dbReference type="InterPro" id="IPR036136">
    <property type="entry name" value="Nit/Sulf_reduc_fer-like_dom_sf"/>
</dbReference>
<gene>
    <name evidence="17" type="primary">sir</name>
    <name evidence="17" type="ORF">Clow_01443</name>
</gene>
<evidence type="ECO:0000259" key="15">
    <source>
        <dbReference type="Pfam" id="PF01077"/>
    </source>
</evidence>
<evidence type="ECO:0000256" key="5">
    <source>
        <dbReference type="ARBA" id="ARBA00012353"/>
    </source>
</evidence>
<dbReference type="GO" id="GO:0051539">
    <property type="term" value="F:4 iron, 4 sulfur cluster binding"/>
    <property type="evidence" value="ECO:0007669"/>
    <property type="project" value="UniProtKB-KW"/>
</dbReference>
<evidence type="ECO:0000259" key="16">
    <source>
        <dbReference type="Pfam" id="PF03460"/>
    </source>
</evidence>
<comment type="caution">
    <text evidence="17">The sequence shown here is derived from an EMBL/GenBank/DDBJ whole genome shotgun (WGS) entry which is preliminary data.</text>
</comment>
<dbReference type="InterPro" id="IPR005117">
    <property type="entry name" value="NiRdtase/SiRdtase_haem-b_fer"/>
</dbReference>
<dbReference type="PANTHER" id="PTHR32439:SF0">
    <property type="entry name" value="FERREDOXIN--NITRITE REDUCTASE, CHLOROPLASTIC"/>
    <property type="match status" value="1"/>
</dbReference>
<evidence type="ECO:0000313" key="17">
    <source>
        <dbReference type="EMBL" id="KQB86090.1"/>
    </source>
</evidence>
<evidence type="ECO:0000313" key="18">
    <source>
        <dbReference type="Proteomes" id="UP000050488"/>
    </source>
</evidence>
<dbReference type="PROSITE" id="PS00365">
    <property type="entry name" value="NIR_SIR"/>
    <property type="match status" value="1"/>
</dbReference>
<feature type="domain" description="Nitrite/Sulfite reductase ferredoxin-like" evidence="16">
    <location>
        <begin position="344"/>
        <end position="409"/>
    </location>
</feature>
<accession>A0A0N8W097</accession>
<sequence>MAPTTTTRPARPRRAPKPEGQWKIDGRTPLNDDERIKQEEEAFAVRQRVIDVYSKKGFDSIAPEDIAPRFKWLGIYTQRRQDLGGEHTGQLDNSELQDKYFMMRVRFDGGQASPEKLRVVGEISRDYARGTADFTDRQNIQLHWIRIEDVPIIWEKLEAVGLSTLMGCGDVPRVILGSPVAGVAAEEVIDATPAIEEIVEKYVSGDEFTNLPRKFKTAISGHARQDVTHEIQDISFVASIHPEHGPGFECFVGGGLSTNPMLAQPLGVWIPLEEVPQVWAGVARIFRDYGFRRLRNRARLKFLVAKWGIEKFREVLEQEYLGYRLIDGPEVTTNPGNRDHIGIHPQKDGLFYLGVKPTVGHTTGEQLIAVAEVAERFGIERIRTTVDKELLFLDVPRESLKDLADALDAVGLYSHPSEFRRGIISCTGLEFCKLAHVTTKARAIALVDELEERLGDLDVPLKISLNGCPNSCARTQVSDIGLKGQTVTDAEGNRVEGFQVHLGGSMSLDPNFGRKLKGHKVLADEVGDYVVRVVSKFKEQREEGEQFRHWVARAEEEALQ</sequence>
<dbReference type="PATRIC" id="fig|1544413.3.peg.1445"/>
<dbReference type="GO" id="GO:0050311">
    <property type="term" value="F:sulfite reductase (ferredoxin) activity"/>
    <property type="evidence" value="ECO:0007669"/>
    <property type="project" value="UniProtKB-EC"/>
</dbReference>